<dbReference type="Pfam" id="PF03372">
    <property type="entry name" value="Exo_endo_phos"/>
    <property type="match status" value="1"/>
</dbReference>
<dbReference type="GO" id="GO:0004527">
    <property type="term" value="F:exonuclease activity"/>
    <property type="evidence" value="ECO:0007669"/>
    <property type="project" value="UniProtKB-KW"/>
</dbReference>
<keyword evidence="2" id="KW-0540">Nuclease</keyword>
<protein>
    <submittedName>
        <fullName evidence="2">Endonuclease/Exonuclease/phosphatase family protein</fullName>
    </submittedName>
</protein>
<proteinExistence type="predicted"/>
<dbReference type="PANTHER" id="PTHR14859:SF1">
    <property type="entry name" value="PGAP2-INTERACTING PROTEIN"/>
    <property type="match status" value="1"/>
</dbReference>
<dbReference type="GO" id="GO:0006506">
    <property type="term" value="P:GPI anchor biosynthetic process"/>
    <property type="evidence" value="ECO:0007669"/>
    <property type="project" value="TreeGrafter"/>
</dbReference>
<dbReference type="RefSeq" id="WP_058317939.1">
    <property type="nucleotide sequence ID" value="NZ_CYSF01000006.1"/>
</dbReference>
<dbReference type="PANTHER" id="PTHR14859">
    <property type="entry name" value="CALCOFLUOR WHITE HYPERSENSITIVE PROTEIN PRECURSOR"/>
    <property type="match status" value="1"/>
</dbReference>
<reference evidence="2 3" key="1">
    <citation type="submission" date="2015-09" db="EMBL/GenBank/DDBJ databases">
        <authorList>
            <consortium name="Swine Surveillance"/>
        </authorList>
    </citation>
    <scope>NUCLEOTIDE SEQUENCE [LARGE SCALE GENOMIC DNA]</scope>
    <source>
        <strain evidence="2 3">CECT 8383</strain>
    </source>
</reference>
<dbReference type="AlphaFoldDB" id="A0A0P1GMT7"/>
<name>A0A0P1GMT7_9RHOB</name>
<keyword evidence="2" id="KW-0378">Hydrolase</keyword>
<evidence type="ECO:0000313" key="3">
    <source>
        <dbReference type="Proteomes" id="UP000051681"/>
    </source>
</evidence>
<feature type="domain" description="Endonuclease/exonuclease/phosphatase" evidence="1">
    <location>
        <begin position="61"/>
        <end position="282"/>
    </location>
</feature>
<dbReference type="InterPro" id="IPR005135">
    <property type="entry name" value="Endo/exonuclease/phosphatase"/>
</dbReference>
<dbReference type="GO" id="GO:0016020">
    <property type="term" value="C:membrane"/>
    <property type="evidence" value="ECO:0007669"/>
    <property type="project" value="GOC"/>
</dbReference>
<evidence type="ECO:0000313" key="2">
    <source>
        <dbReference type="EMBL" id="CUH83808.1"/>
    </source>
</evidence>
<sequence>MTRILNQLRPVSGAQLQQITIAPRTAEAHNRLMQDIEAMQVLEQGGQGTLPALPNRFHVAAWNVERGIDPFRIATALRAHGPSVLLLSEVDNGMSRTGQRHVAADIAAELGMHYLYGVEFLELGLGKGRERVRCRDDFNKLGFHGNAVLSSAPISRACLLRLSNDGHWFRIGPDSAGDPEEPRIGDRMAILAELVTEAGPICVVSAHLESNAQPLYRAQQFDRLMAAVDLFAPCLPVLIGGDLNTGSKVLPDFDWREEPLFAQAEAQGYSWEGTPEGMTTRASLLSPHPLGPMKLDWFAHRDLTARPLAVMPALDGQGTPLSDHEAVLCTLDLRAER</sequence>
<keyword evidence="2" id="KW-0255">Endonuclease</keyword>
<dbReference type="InterPro" id="IPR036691">
    <property type="entry name" value="Endo/exonu/phosph_ase_sf"/>
</dbReference>
<dbReference type="EMBL" id="CYSF01000006">
    <property type="protein sequence ID" value="CUH83808.1"/>
    <property type="molecule type" value="Genomic_DNA"/>
</dbReference>
<evidence type="ECO:0000259" key="1">
    <source>
        <dbReference type="Pfam" id="PF03372"/>
    </source>
</evidence>
<dbReference type="SUPFAM" id="SSF56219">
    <property type="entry name" value="DNase I-like"/>
    <property type="match status" value="1"/>
</dbReference>
<accession>A0A0P1GMT7</accession>
<keyword evidence="3" id="KW-1185">Reference proteome</keyword>
<dbReference type="InterPro" id="IPR051916">
    <property type="entry name" value="GPI-anchor_lipid_remodeler"/>
</dbReference>
<dbReference type="Proteomes" id="UP000051681">
    <property type="component" value="Unassembled WGS sequence"/>
</dbReference>
<gene>
    <name evidence="2" type="ORF">TM5383_01009</name>
</gene>
<organism evidence="2 3">
    <name type="scientific">Thalassovita mediterranea</name>
    <dbReference type="NCBI Taxonomy" id="340021"/>
    <lineage>
        <taxon>Bacteria</taxon>
        <taxon>Pseudomonadati</taxon>
        <taxon>Pseudomonadota</taxon>
        <taxon>Alphaproteobacteria</taxon>
        <taxon>Rhodobacterales</taxon>
        <taxon>Roseobacteraceae</taxon>
        <taxon>Thalassovita</taxon>
    </lineage>
</organism>
<dbReference type="Gene3D" id="3.60.10.10">
    <property type="entry name" value="Endonuclease/exonuclease/phosphatase"/>
    <property type="match status" value="1"/>
</dbReference>
<dbReference type="STRING" id="340021.TM5383_01009"/>
<dbReference type="OrthoDB" id="8047712at2"/>
<keyword evidence="2" id="KW-0269">Exonuclease</keyword>
<dbReference type="GO" id="GO:0004519">
    <property type="term" value="F:endonuclease activity"/>
    <property type="evidence" value="ECO:0007669"/>
    <property type="project" value="UniProtKB-KW"/>
</dbReference>